<keyword evidence="2" id="KW-1185">Reference proteome</keyword>
<name>A0A3Q4MTD7_NEOBR</name>
<protein>
    <submittedName>
        <fullName evidence="1">Uncharacterized protein</fullName>
    </submittedName>
</protein>
<evidence type="ECO:0000313" key="2">
    <source>
        <dbReference type="Proteomes" id="UP000261580"/>
    </source>
</evidence>
<accession>A0A3Q4MTD7</accession>
<reference evidence="1" key="1">
    <citation type="submission" date="2025-08" db="UniProtKB">
        <authorList>
            <consortium name="Ensembl"/>
        </authorList>
    </citation>
    <scope>IDENTIFICATION</scope>
</reference>
<evidence type="ECO:0000313" key="1">
    <source>
        <dbReference type="Ensembl" id="ENSNBRP00000018929.1"/>
    </source>
</evidence>
<proteinExistence type="predicted"/>
<dbReference type="Ensembl" id="ENSNBRT00000019435.1">
    <property type="protein sequence ID" value="ENSNBRP00000018929.1"/>
    <property type="gene ID" value="ENSNBRG00000014605.1"/>
</dbReference>
<sequence length="157" mass="17492">MPLKLLLCSGMKVNQYGRSSTQSACREEGEEDDTSHRGCSEKLVVRNKLCSDPPEDLERSQHGGQDVAHRVDLGHCDQRNLDRPSKTQDHIFHNRAVVVGLDTEQTGLVSVWVGRARRLNQTNETVSAPSEQRRNFSIITFTTRGSPPATSRPALID</sequence>
<organism evidence="1 2">
    <name type="scientific">Neolamprologus brichardi</name>
    <name type="common">Fairy cichlid</name>
    <name type="synonym">Lamprologus brichardi</name>
    <dbReference type="NCBI Taxonomy" id="32507"/>
    <lineage>
        <taxon>Eukaryota</taxon>
        <taxon>Metazoa</taxon>
        <taxon>Chordata</taxon>
        <taxon>Craniata</taxon>
        <taxon>Vertebrata</taxon>
        <taxon>Euteleostomi</taxon>
        <taxon>Actinopterygii</taxon>
        <taxon>Neopterygii</taxon>
        <taxon>Teleostei</taxon>
        <taxon>Neoteleostei</taxon>
        <taxon>Acanthomorphata</taxon>
        <taxon>Ovalentaria</taxon>
        <taxon>Cichlomorphae</taxon>
        <taxon>Cichliformes</taxon>
        <taxon>Cichlidae</taxon>
        <taxon>African cichlids</taxon>
        <taxon>Pseudocrenilabrinae</taxon>
        <taxon>Lamprologini</taxon>
        <taxon>Neolamprologus</taxon>
    </lineage>
</organism>
<dbReference type="Proteomes" id="UP000261580">
    <property type="component" value="Unassembled WGS sequence"/>
</dbReference>
<dbReference type="Bgee" id="ENSNBRG00000014605">
    <property type="expression patterns" value="Expressed in skeletal muscle tissue and 1 other cell type or tissue"/>
</dbReference>
<dbReference type="AlphaFoldDB" id="A0A3Q4MTD7"/>
<reference evidence="1" key="2">
    <citation type="submission" date="2025-09" db="UniProtKB">
        <authorList>
            <consortium name="Ensembl"/>
        </authorList>
    </citation>
    <scope>IDENTIFICATION</scope>
</reference>